<evidence type="ECO:0000313" key="2">
    <source>
        <dbReference type="Proteomes" id="UP000593565"/>
    </source>
</evidence>
<organism evidence="1 2">
    <name type="scientific">Ameiurus melas</name>
    <name type="common">Black bullhead</name>
    <name type="synonym">Silurus melas</name>
    <dbReference type="NCBI Taxonomy" id="219545"/>
    <lineage>
        <taxon>Eukaryota</taxon>
        <taxon>Metazoa</taxon>
        <taxon>Chordata</taxon>
        <taxon>Craniata</taxon>
        <taxon>Vertebrata</taxon>
        <taxon>Euteleostomi</taxon>
        <taxon>Actinopterygii</taxon>
        <taxon>Neopterygii</taxon>
        <taxon>Teleostei</taxon>
        <taxon>Ostariophysi</taxon>
        <taxon>Siluriformes</taxon>
        <taxon>Ictaluridae</taxon>
        <taxon>Ameiurus</taxon>
    </lineage>
</organism>
<dbReference type="Pfam" id="PF08641">
    <property type="entry name" value="Mis14"/>
    <property type="match status" value="1"/>
</dbReference>
<gene>
    <name evidence="1" type="ORF">AMELA_G00018350</name>
</gene>
<proteinExistence type="predicted"/>
<dbReference type="PANTHER" id="PTHR31749:SF3">
    <property type="entry name" value="KINETOCHORE-ASSOCIATED PROTEIN NSL1 HOMOLOG"/>
    <property type="match status" value="1"/>
</dbReference>
<comment type="caution">
    <text evidence="1">The sequence shown here is derived from an EMBL/GenBank/DDBJ whole genome shotgun (WGS) entry which is preliminary data.</text>
</comment>
<dbReference type="GO" id="GO:0000444">
    <property type="term" value="C:MIS12/MIND type complex"/>
    <property type="evidence" value="ECO:0007669"/>
    <property type="project" value="TreeGrafter"/>
</dbReference>
<dbReference type="GO" id="GO:0000070">
    <property type="term" value="P:mitotic sister chromatid segregation"/>
    <property type="evidence" value="ECO:0007669"/>
    <property type="project" value="InterPro"/>
</dbReference>
<name>A0A7J6BCY5_AMEME</name>
<dbReference type="Proteomes" id="UP000593565">
    <property type="component" value="Unassembled WGS sequence"/>
</dbReference>
<keyword evidence="2" id="KW-1185">Reference proteome</keyword>
<accession>A0A7J6BCY5</accession>
<reference evidence="1 2" key="1">
    <citation type="submission" date="2020-02" db="EMBL/GenBank/DDBJ databases">
        <title>A chromosome-scale genome assembly of the black bullhead catfish (Ameiurus melas).</title>
        <authorList>
            <person name="Wen M."/>
            <person name="Zham M."/>
            <person name="Cabau C."/>
            <person name="Klopp C."/>
            <person name="Donnadieu C."/>
            <person name="Roques C."/>
            <person name="Bouchez O."/>
            <person name="Lampietro C."/>
            <person name="Jouanno E."/>
            <person name="Herpin A."/>
            <person name="Louis A."/>
            <person name="Berthelot C."/>
            <person name="Parey E."/>
            <person name="Roest-Crollius H."/>
            <person name="Braasch I."/>
            <person name="Postlethwait J."/>
            <person name="Robinson-Rechavi M."/>
            <person name="Echchiki A."/>
            <person name="Begum T."/>
            <person name="Montfort J."/>
            <person name="Schartl M."/>
            <person name="Bobe J."/>
            <person name="Guiguen Y."/>
        </authorList>
    </citation>
    <scope>NUCLEOTIDE SEQUENCE [LARGE SCALE GENOMIC DNA]</scope>
    <source>
        <strain evidence="1">M_S1</strain>
        <tissue evidence="1">Blood</tissue>
    </source>
</reference>
<evidence type="ECO:0000313" key="1">
    <source>
        <dbReference type="EMBL" id="KAF4092209.1"/>
    </source>
</evidence>
<dbReference type="EMBL" id="JAAGNN010000002">
    <property type="protein sequence ID" value="KAF4092209.1"/>
    <property type="molecule type" value="Genomic_DNA"/>
</dbReference>
<dbReference type="AlphaFoldDB" id="A0A7J6BCY5"/>
<evidence type="ECO:0008006" key="3">
    <source>
        <dbReference type="Google" id="ProtNLM"/>
    </source>
</evidence>
<protein>
    <recommendedName>
        <fullName evidence="3">Kinetochore-associated protein NSL1 homolog</fullName>
    </recommendedName>
</protein>
<dbReference type="PANTHER" id="PTHR31749">
    <property type="entry name" value="KINETOCHORE-ASSOCIATED PROTEIN NSL1 HOMOLOG"/>
    <property type="match status" value="1"/>
</dbReference>
<sequence length="261" mass="29443">MHSSFFPQSCMLALKMADAVGDPASIAEKHQDVRVNVKSKRIFAYQLEKYKSLLIKLLERQPELNQSDVEKIIEEMLMNFEIAVKENIAVGGLSWDEAAEENGEDYECSTVDDLLDEKIVQTSWKRSIYPKKILPYFVRSLKAERKLMGLFDSTVKAQEVKRDPVQDTIMSSVSAAAPGMFRQASTVMKSLKEVKQMAEGLHLVLNTQPSAETLEAYRDVFGSSEGKHAIVRCNRQSVKRAASEREYSTQYVPVVPSTPDQ</sequence>
<dbReference type="InterPro" id="IPR013950">
    <property type="entry name" value="Mis14/Nsl1"/>
</dbReference>